<evidence type="ECO:0000256" key="4">
    <source>
        <dbReference type="ARBA" id="ARBA00022729"/>
    </source>
</evidence>
<keyword evidence="4 5" id="KW-0732">Signal</keyword>
<dbReference type="GO" id="GO:0015833">
    <property type="term" value="P:peptide transport"/>
    <property type="evidence" value="ECO:0007669"/>
    <property type="project" value="TreeGrafter"/>
</dbReference>
<accession>A0A1I0A5Q5</accession>
<gene>
    <name evidence="7" type="ORF">SAMN04487771_1001100</name>
</gene>
<evidence type="ECO:0000256" key="2">
    <source>
        <dbReference type="ARBA" id="ARBA00005695"/>
    </source>
</evidence>
<dbReference type="PANTHER" id="PTHR30290:SF10">
    <property type="entry name" value="PERIPLASMIC OLIGOPEPTIDE-BINDING PROTEIN-RELATED"/>
    <property type="match status" value="1"/>
</dbReference>
<name>A0A1I0A5Q5_9FIRM</name>
<reference evidence="7 8" key="1">
    <citation type="submission" date="2016-10" db="EMBL/GenBank/DDBJ databases">
        <authorList>
            <person name="de Groot N.N."/>
        </authorList>
    </citation>
    <scope>NUCLEOTIDE SEQUENCE [LARGE SCALE GENOMIC DNA]</scope>
    <source>
        <strain evidence="7 8">KH1P1</strain>
    </source>
</reference>
<proteinExistence type="inferred from homology"/>
<dbReference type="GO" id="GO:0043190">
    <property type="term" value="C:ATP-binding cassette (ABC) transporter complex"/>
    <property type="evidence" value="ECO:0007669"/>
    <property type="project" value="InterPro"/>
</dbReference>
<organism evidence="7 8">
    <name type="scientific">[Clostridium] aminophilum</name>
    <dbReference type="NCBI Taxonomy" id="1526"/>
    <lineage>
        <taxon>Bacteria</taxon>
        <taxon>Bacillati</taxon>
        <taxon>Bacillota</taxon>
        <taxon>Clostridia</taxon>
        <taxon>Lachnospirales</taxon>
        <taxon>Lachnospiraceae</taxon>
    </lineage>
</organism>
<dbReference type="PIRSF" id="PIRSF002741">
    <property type="entry name" value="MppA"/>
    <property type="match status" value="1"/>
</dbReference>
<feature type="domain" description="Solute-binding protein family 5" evidence="6">
    <location>
        <begin position="91"/>
        <end position="464"/>
    </location>
</feature>
<dbReference type="PANTHER" id="PTHR30290">
    <property type="entry name" value="PERIPLASMIC BINDING COMPONENT OF ABC TRANSPORTER"/>
    <property type="match status" value="1"/>
</dbReference>
<evidence type="ECO:0000256" key="1">
    <source>
        <dbReference type="ARBA" id="ARBA00004196"/>
    </source>
</evidence>
<protein>
    <submittedName>
        <fullName evidence="7">Oligopeptide transport system substrate-binding protein</fullName>
    </submittedName>
</protein>
<feature type="chain" id="PRO_5011554442" evidence="5">
    <location>
        <begin position="22"/>
        <end position="552"/>
    </location>
</feature>
<dbReference type="SUPFAM" id="SSF53850">
    <property type="entry name" value="Periplasmic binding protein-like II"/>
    <property type="match status" value="1"/>
</dbReference>
<dbReference type="RefSeq" id="WP_074647754.1">
    <property type="nucleotide sequence ID" value="NZ_FOIL01000001.1"/>
</dbReference>
<evidence type="ECO:0000256" key="3">
    <source>
        <dbReference type="ARBA" id="ARBA00022448"/>
    </source>
</evidence>
<keyword evidence="3" id="KW-0813">Transport</keyword>
<evidence type="ECO:0000313" key="7">
    <source>
        <dbReference type="EMBL" id="SES89440.1"/>
    </source>
</evidence>
<keyword evidence="8" id="KW-1185">Reference proteome</keyword>
<dbReference type="InterPro" id="IPR039424">
    <property type="entry name" value="SBP_5"/>
</dbReference>
<feature type="signal peptide" evidence="5">
    <location>
        <begin position="1"/>
        <end position="21"/>
    </location>
</feature>
<evidence type="ECO:0000256" key="5">
    <source>
        <dbReference type="SAM" id="SignalP"/>
    </source>
</evidence>
<comment type="subcellular location">
    <subcellularLocation>
        <location evidence="1">Cell envelope</location>
    </subcellularLocation>
</comment>
<dbReference type="EMBL" id="FOIL01000001">
    <property type="protein sequence ID" value="SES89440.1"/>
    <property type="molecule type" value="Genomic_DNA"/>
</dbReference>
<dbReference type="AlphaFoldDB" id="A0A1I0A5Q5"/>
<dbReference type="eggNOG" id="COG4166">
    <property type="taxonomic scope" value="Bacteria"/>
</dbReference>
<dbReference type="Pfam" id="PF00496">
    <property type="entry name" value="SBP_bac_5"/>
    <property type="match status" value="1"/>
</dbReference>
<dbReference type="CDD" id="cd00995">
    <property type="entry name" value="PBP2_NikA_DppA_OppA_like"/>
    <property type="match status" value="1"/>
</dbReference>
<comment type="similarity">
    <text evidence="2">Belongs to the bacterial solute-binding protein 5 family.</text>
</comment>
<evidence type="ECO:0000313" key="8">
    <source>
        <dbReference type="Proteomes" id="UP000199820"/>
    </source>
</evidence>
<dbReference type="Gene3D" id="3.40.190.10">
    <property type="entry name" value="Periplasmic binding protein-like II"/>
    <property type="match status" value="1"/>
</dbReference>
<dbReference type="InterPro" id="IPR000914">
    <property type="entry name" value="SBP_5_dom"/>
</dbReference>
<dbReference type="STRING" id="1526.SAMN02910262_00100"/>
<sequence>MKRTFLKRTVACFLAIQVALSAVSCGPGRSGEDTASKEKATEPDLHHFLVAVEDEPDTVDFQCTSIHYTVAQNVFNRLVEMENDADGKMEILPSLAESWETSEDGRSYTFHLRDHVTFSNGAALTSSDVLYTFERLLTHPDSCNSDIVDIIEGAESLKNGETDHLTGFEILNDHDFRITLAQPFEAFLACLSMPGASILDQETTTEAGDRFGTDPEWTVGTGSFILWKWIPQEGMLLKANPACWQGAPKCDGLDLRFANDAREIRRMFENGEIDVLDLDEVGNAAEYFLHGDRYQERLFHVPRIGITYIAMNETIAPLNRKAVRMAMQMALNRRQLLTAVYGDRGLVENGIFPHGLYGFNPELPEIPYDPEKARRLLEEAGYPNGCKLTVSVNSASTQWELSVLRLAAAMWEKIGIHANIEVIDEKDFMDRRKKGKLTCYTAQWMADFNDPDNFIFTFFGNEHNTTYRSLCYPDHRVMNRIQIARGIADPKDRIREYQDLERTIVQEDAAWIPLYSRERYYVTSERLGGIQASWNGSVKNKYREMTITDKKE</sequence>
<dbReference type="Proteomes" id="UP000199820">
    <property type="component" value="Unassembled WGS sequence"/>
</dbReference>
<dbReference type="Gene3D" id="3.90.76.10">
    <property type="entry name" value="Dipeptide-binding Protein, Domain 1"/>
    <property type="match status" value="1"/>
</dbReference>
<evidence type="ECO:0000259" key="6">
    <source>
        <dbReference type="Pfam" id="PF00496"/>
    </source>
</evidence>
<dbReference type="GO" id="GO:0030313">
    <property type="term" value="C:cell envelope"/>
    <property type="evidence" value="ECO:0007669"/>
    <property type="project" value="UniProtKB-SubCell"/>
</dbReference>
<dbReference type="PROSITE" id="PS51257">
    <property type="entry name" value="PROKAR_LIPOPROTEIN"/>
    <property type="match status" value="1"/>
</dbReference>
<dbReference type="GO" id="GO:0042597">
    <property type="term" value="C:periplasmic space"/>
    <property type="evidence" value="ECO:0007669"/>
    <property type="project" value="UniProtKB-ARBA"/>
</dbReference>
<dbReference type="OrthoDB" id="9772924at2"/>
<dbReference type="GO" id="GO:1904680">
    <property type="term" value="F:peptide transmembrane transporter activity"/>
    <property type="evidence" value="ECO:0007669"/>
    <property type="project" value="TreeGrafter"/>
</dbReference>
<dbReference type="Gene3D" id="3.10.105.10">
    <property type="entry name" value="Dipeptide-binding Protein, Domain 3"/>
    <property type="match status" value="1"/>
</dbReference>
<dbReference type="InterPro" id="IPR030678">
    <property type="entry name" value="Peptide/Ni-bd"/>
</dbReference>